<evidence type="ECO:0000256" key="1">
    <source>
        <dbReference type="SAM" id="SignalP"/>
    </source>
</evidence>
<feature type="signal peptide" evidence="1">
    <location>
        <begin position="1"/>
        <end position="17"/>
    </location>
</feature>
<gene>
    <name evidence="2" type="ORF">VB248_22135</name>
</gene>
<dbReference type="RefSeq" id="WP_323299026.1">
    <property type="nucleotide sequence ID" value="NZ_JAYFUM010000034.1"/>
</dbReference>
<name>A0ABU5QGW1_9BACT</name>
<dbReference type="Proteomes" id="UP001302949">
    <property type="component" value="Unassembled WGS sequence"/>
</dbReference>
<dbReference type="SUPFAM" id="SSF53474">
    <property type="entry name" value="alpha/beta-Hydrolases"/>
    <property type="match status" value="1"/>
</dbReference>
<protein>
    <submittedName>
        <fullName evidence="2">Esterase</fullName>
    </submittedName>
</protein>
<dbReference type="PROSITE" id="PS51257">
    <property type="entry name" value="PROKAR_LIPOPROTEIN"/>
    <property type="match status" value="1"/>
</dbReference>
<comment type="caution">
    <text evidence="2">The sequence shown here is derived from an EMBL/GenBank/DDBJ whole genome shotgun (WGS) entry which is preliminary data.</text>
</comment>
<organism evidence="2 3">
    <name type="scientific">Arcicella rigui</name>
    <dbReference type="NCBI Taxonomy" id="797020"/>
    <lineage>
        <taxon>Bacteria</taxon>
        <taxon>Pseudomonadati</taxon>
        <taxon>Bacteroidota</taxon>
        <taxon>Cytophagia</taxon>
        <taxon>Cytophagales</taxon>
        <taxon>Flectobacillaceae</taxon>
        <taxon>Arcicella</taxon>
    </lineage>
</organism>
<dbReference type="Gene3D" id="3.40.50.1820">
    <property type="entry name" value="alpha/beta hydrolase"/>
    <property type="match status" value="1"/>
</dbReference>
<sequence length="312" mass="35184">MKRLCIYLLLTSMLLAACNKSPVIDDVTMLDGNQIFDASLNHPENYLASSYLANPTENQLNTPVIIASHGYSASTFEWDELRVFADKNKGFYVSQVLLGGHGRTYQEFKDATWKDWQQSIKDEYEKLSKMGFKKIYLAGSSTSGALLLNLIKSNFFSSYTKPKGIFLIDPIVLPSNKSLTMIGLLGPVLGFTTSELEEGEKGYWYVYRPQESLKQLLAVIDLTRRDLEDGFSLPQDTYLKVYKSIKDETAEPVSALLIYKGLKTSKGANIDVEMVESNLHVFTRLKGRSNVSSTDEALQLKTFTEMRNKMLE</sequence>
<accession>A0ABU5QGW1</accession>
<keyword evidence="3" id="KW-1185">Reference proteome</keyword>
<keyword evidence="1" id="KW-0732">Signal</keyword>
<feature type="chain" id="PRO_5046551575" evidence="1">
    <location>
        <begin position="18"/>
        <end position="312"/>
    </location>
</feature>
<evidence type="ECO:0000313" key="3">
    <source>
        <dbReference type="Proteomes" id="UP001302949"/>
    </source>
</evidence>
<dbReference type="InterPro" id="IPR029058">
    <property type="entry name" value="AB_hydrolase_fold"/>
</dbReference>
<dbReference type="EMBL" id="JAYFUM010000034">
    <property type="protein sequence ID" value="MEA5141872.1"/>
    <property type="molecule type" value="Genomic_DNA"/>
</dbReference>
<evidence type="ECO:0000313" key="2">
    <source>
        <dbReference type="EMBL" id="MEA5141872.1"/>
    </source>
</evidence>
<proteinExistence type="predicted"/>
<reference evidence="2 3" key="1">
    <citation type="submission" date="2023-12" db="EMBL/GenBank/DDBJ databases">
        <title>Novel species of the genus Arcicella isolated from rivers.</title>
        <authorList>
            <person name="Lu H."/>
        </authorList>
    </citation>
    <scope>NUCLEOTIDE SEQUENCE [LARGE SCALE GENOMIC DNA]</scope>
    <source>
        <strain evidence="2 3">KCTC 23307</strain>
    </source>
</reference>